<dbReference type="InterPro" id="IPR005835">
    <property type="entry name" value="NTP_transferase_dom"/>
</dbReference>
<gene>
    <name evidence="4" type="primary">licC</name>
    <name evidence="4" type="ORF">HMPREF0634_1233</name>
</gene>
<evidence type="ECO:0000256" key="1">
    <source>
        <dbReference type="ARBA" id="ARBA00022679"/>
    </source>
</evidence>
<name>E0E1G3_9FIRM</name>
<reference evidence="4 5" key="1">
    <citation type="submission" date="2010-08" db="EMBL/GenBank/DDBJ databases">
        <authorList>
            <person name="Harkins D.M."/>
            <person name="Madupu R."/>
            <person name="Durkin A.S."/>
            <person name="Torralba M."/>
            <person name="Methe B."/>
            <person name="Sutton G.G."/>
            <person name="Nelson K.E."/>
        </authorList>
    </citation>
    <scope>NUCLEOTIDE SEQUENCE [LARGE SCALE GENOMIC DNA]</scope>
    <source>
        <strain evidence="4 5">DSM 17678</strain>
    </source>
</reference>
<dbReference type="RefSeq" id="WP_007788287.1">
    <property type="nucleotide sequence ID" value="NZ_ADGQ01000011.1"/>
</dbReference>
<feature type="domain" description="Nucleotidyl transferase" evidence="3">
    <location>
        <begin position="3"/>
        <end position="66"/>
    </location>
</feature>
<sequence length="230" mass="26650">MRAIILAAGMGTRLRPLTDNKPKSLVEVAGEAMAERQVRFLKEKGIDDIVMVVGYQKEAFEYLVDRYGVKLVFNEKFDVYNNIYSMYKVRDLLGCSYVLEGDIYMNKNIIDPGISRSTYFSCHKEAFVNEWKLVVDSEDKVSAIDICDGDGYIMCGVSYWDHQDGQYIKEKLDKIEEIDDYLNKYWDDVVKDNMDYLNVNIKKLEKNDLMEIDSVEDLKKVEAYLGSQLD</sequence>
<dbReference type="eggNOG" id="COG4750">
    <property type="taxonomic scope" value="Bacteria"/>
</dbReference>
<dbReference type="SUPFAM" id="SSF53448">
    <property type="entry name" value="Nucleotide-diphospho-sugar transferases"/>
    <property type="match status" value="1"/>
</dbReference>
<dbReference type="PIRSF" id="PIRSF037382">
    <property type="entry name" value="CCT_LicC"/>
    <property type="match status" value="1"/>
</dbReference>
<dbReference type="AlphaFoldDB" id="E0E1G3"/>
<dbReference type="Proteomes" id="UP000003244">
    <property type="component" value="Unassembled WGS sequence"/>
</dbReference>
<protein>
    <submittedName>
        <fullName evidence="4">LicC protein</fullName>
    </submittedName>
</protein>
<dbReference type="InterPro" id="IPR017189">
    <property type="entry name" value="CTP-phospocholine_CTT"/>
</dbReference>
<dbReference type="OrthoDB" id="9803871at2"/>
<comment type="caution">
    <text evidence="4">The sequence shown here is derived from an EMBL/GenBank/DDBJ whole genome shotgun (WGS) entry which is preliminary data.</text>
</comment>
<dbReference type="PANTHER" id="PTHR43584:SF5">
    <property type="entry name" value="PROTEIN LICC"/>
    <property type="match status" value="1"/>
</dbReference>
<evidence type="ECO:0000259" key="3">
    <source>
        <dbReference type="Pfam" id="PF00483"/>
    </source>
</evidence>
<evidence type="ECO:0000313" key="4">
    <source>
        <dbReference type="EMBL" id="EFM65271.1"/>
    </source>
</evidence>
<dbReference type="Gene3D" id="3.90.550.10">
    <property type="entry name" value="Spore Coat Polysaccharide Biosynthesis Protein SpsA, Chain A"/>
    <property type="match status" value="1"/>
</dbReference>
<dbReference type="GO" id="GO:0016779">
    <property type="term" value="F:nucleotidyltransferase activity"/>
    <property type="evidence" value="ECO:0007669"/>
    <property type="project" value="UniProtKB-KW"/>
</dbReference>
<dbReference type="InterPro" id="IPR029044">
    <property type="entry name" value="Nucleotide-diphossugar_trans"/>
</dbReference>
<evidence type="ECO:0000256" key="2">
    <source>
        <dbReference type="ARBA" id="ARBA00022695"/>
    </source>
</evidence>
<keyword evidence="2" id="KW-0548">Nucleotidyltransferase</keyword>
<evidence type="ECO:0000313" key="5">
    <source>
        <dbReference type="Proteomes" id="UP000003244"/>
    </source>
</evidence>
<dbReference type="PANTHER" id="PTHR43584">
    <property type="entry name" value="NUCLEOTIDYL TRANSFERASE"/>
    <property type="match status" value="1"/>
</dbReference>
<dbReference type="CDD" id="cd02523">
    <property type="entry name" value="PC_cytidylyltransferase"/>
    <property type="match status" value="1"/>
</dbReference>
<keyword evidence="1" id="KW-0808">Transferase</keyword>
<accession>E0E1G3</accession>
<proteinExistence type="predicted"/>
<organism evidence="4 5">
    <name type="scientific">Peptostreptococcus stomatis DSM 17678</name>
    <dbReference type="NCBI Taxonomy" id="596315"/>
    <lineage>
        <taxon>Bacteria</taxon>
        <taxon>Bacillati</taxon>
        <taxon>Bacillota</taxon>
        <taxon>Clostridia</taxon>
        <taxon>Peptostreptococcales</taxon>
        <taxon>Peptostreptococcaceae</taxon>
        <taxon>Peptostreptococcus</taxon>
    </lineage>
</organism>
<keyword evidence="5" id="KW-1185">Reference proteome</keyword>
<dbReference type="Pfam" id="PF00483">
    <property type="entry name" value="NTP_transferase"/>
    <property type="match status" value="1"/>
</dbReference>
<dbReference type="STRING" id="596315.HMPREF0634_1233"/>
<dbReference type="GeneID" id="84800011"/>
<dbReference type="EMBL" id="ADGQ01000011">
    <property type="protein sequence ID" value="EFM65271.1"/>
    <property type="molecule type" value="Genomic_DNA"/>
</dbReference>
<dbReference type="InterPro" id="IPR050065">
    <property type="entry name" value="GlmU-like"/>
</dbReference>